<keyword evidence="2" id="KW-1185">Reference proteome</keyword>
<name>A0A0C2MZS7_THEKT</name>
<dbReference type="AlphaFoldDB" id="A0A0C2MZS7"/>
<evidence type="ECO:0000313" key="1">
    <source>
        <dbReference type="EMBL" id="KII72871.1"/>
    </source>
</evidence>
<dbReference type="Proteomes" id="UP000031668">
    <property type="component" value="Unassembled WGS sequence"/>
</dbReference>
<protein>
    <submittedName>
        <fullName evidence="1">Uncharacterized protein</fullName>
    </submittedName>
</protein>
<accession>A0A0C2MZS7</accession>
<reference evidence="1 2" key="1">
    <citation type="journal article" date="2014" name="Genome Biol. Evol.">
        <title>The genome of the myxosporean Thelohanellus kitauei shows adaptations to nutrient acquisition within its fish host.</title>
        <authorList>
            <person name="Yang Y."/>
            <person name="Xiong J."/>
            <person name="Zhou Z."/>
            <person name="Huo F."/>
            <person name="Miao W."/>
            <person name="Ran C."/>
            <person name="Liu Y."/>
            <person name="Zhang J."/>
            <person name="Feng J."/>
            <person name="Wang M."/>
            <person name="Wang M."/>
            <person name="Wang L."/>
            <person name="Yao B."/>
        </authorList>
    </citation>
    <scope>NUCLEOTIDE SEQUENCE [LARGE SCALE GENOMIC DNA]</scope>
    <source>
        <strain evidence="1">Wuqing</strain>
    </source>
</reference>
<proteinExistence type="predicted"/>
<comment type="caution">
    <text evidence="1">The sequence shown here is derived from an EMBL/GenBank/DDBJ whole genome shotgun (WGS) entry which is preliminary data.</text>
</comment>
<organism evidence="1 2">
    <name type="scientific">Thelohanellus kitauei</name>
    <name type="common">Myxosporean</name>
    <dbReference type="NCBI Taxonomy" id="669202"/>
    <lineage>
        <taxon>Eukaryota</taxon>
        <taxon>Metazoa</taxon>
        <taxon>Cnidaria</taxon>
        <taxon>Myxozoa</taxon>
        <taxon>Myxosporea</taxon>
        <taxon>Bivalvulida</taxon>
        <taxon>Platysporina</taxon>
        <taxon>Myxobolidae</taxon>
        <taxon>Thelohanellus</taxon>
    </lineage>
</organism>
<evidence type="ECO:0000313" key="2">
    <source>
        <dbReference type="Proteomes" id="UP000031668"/>
    </source>
</evidence>
<gene>
    <name evidence="1" type="ORF">RF11_07446</name>
</gene>
<dbReference type="EMBL" id="JWZT01001081">
    <property type="protein sequence ID" value="KII72871.1"/>
    <property type="molecule type" value="Genomic_DNA"/>
</dbReference>
<sequence length="121" mass="13710">MSPSALAIYGELLNAALSLHRGENETIAYDDASNDYCRGSIETLQINNCLNLTILGIDQTSLCKSILTSMINSFKEKFEDRIGTANEKTIVTNNMFRESQFKYAYYQRNGMKGIDLNYPYQ</sequence>